<dbReference type="CDD" id="cd16913">
    <property type="entry name" value="YkuD_like"/>
    <property type="match status" value="1"/>
</dbReference>
<evidence type="ECO:0000259" key="9">
    <source>
        <dbReference type="PROSITE" id="PS52029"/>
    </source>
</evidence>
<evidence type="ECO:0000256" key="6">
    <source>
        <dbReference type="PROSITE-ProRule" id="PRU01373"/>
    </source>
</evidence>
<gene>
    <name evidence="10" type="ORF">DXC81_08885</name>
</gene>
<dbReference type="Gene3D" id="2.40.440.10">
    <property type="entry name" value="L,D-transpeptidase catalytic domain-like"/>
    <property type="match status" value="1"/>
</dbReference>
<proteinExistence type="predicted"/>
<dbReference type="PANTHER" id="PTHR30582:SF33">
    <property type="entry name" value="EXPORTED PROTEIN"/>
    <property type="match status" value="1"/>
</dbReference>
<dbReference type="InterPro" id="IPR022029">
    <property type="entry name" value="YoaR-like_PG-bd"/>
</dbReference>
<feature type="region of interest" description="Disordered" evidence="7">
    <location>
        <begin position="170"/>
        <end position="195"/>
    </location>
</feature>
<dbReference type="InterPro" id="IPR050979">
    <property type="entry name" value="LD-transpeptidase"/>
</dbReference>
<dbReference type="Gene3D" id="3.10.20.800">
    <property type="match status" value="1"/>
</dbReference>
<feature type="region of interest" description="Disordered" evidence="7">
    <location>
        <begin position="1"/>
        <end position="61"/>
    </location>
</feature>
<evidence type="ECO:0000256" key="3">
    <source>
        <dbReference type="ARBA" id="ARBA00022960"/>
    </source>
</evidence>
<keyword evidence="8" id="KW-1133">Transmembrane helix</keyword>
<organism evidence="10 11">
    <name type="scientific">Collinsella tanakaei</name>
    <dbReference type="NCBI Taxonomy" id="626935"/>
    <lineage>
        <taxon>Bacteria</taxon>
        <taxon>Bacillati</taxon>
        <taxon>Actinomycetota</taxon>
        <taxon>Coriobacteriia</taxon>
        <taxon>Coriobacteriales</taxon>
        <taxon>Coriobacteriaceae</taxon>
        <taxon>Collinsella</taxon>
    </lineage>
</organism>
<evidence type="ECO:0000256" key="2">
    <source>
        <dbReference type="ARBA" id="ARBA00022679"/>
    </source>
</evidence>
<keyword evidence="8" id="KW-0812">Transmembrane</keyword>
<keyword evidence="3 6" id="KW-0133">Cell shape</keyword>
<sequence>MNSYQNNKSPFETITGPNPLDPASRDRLPDIARAADKKGGNHFAPKDSASQDGNEKPRSKKSAPKVALAIGIALLAAGYGAGAYVFANRYYPGTQIAGVDVSWLQQADAASRLQKAAMSYSLTITGNDFSWTYRPVNATSLIDADRRTREMLEHSESLIWPVKLFESLSSPTSSSSKSTQPVSETPDLPDSFDEGDFKSKLQEAVDSYNQGRSGVFDAASAYDASLGTFTLEQAKKNVKIKDDGIYQDALRAIAMLDTDLELTQDDFEQFATGATGEQLSQACAQANELIGADLALKLGGTNVGSLDGSTLSQFITFDDALAPALDSAKLEEWIRTLASTLDTVGTLRTYTRPDGKTVQIDGGTYGWNVDEDQLVSSIQDAVANKTAGDLEIPCTSSGAVFTKQGEKDWAEYVDIDLTEQHARYYDASGTLQWESGCITGNPNKGNATPTGVYRMNQCGTNITLRGAIDPETGEREYETPVKYWMPFIGGAVGLHDADWQSSASFSNPSAYTYVGSHGCVNLPPDKAGELYSLVKQGICVIVHW</sequence>
<evidence type="ECO:0000256" key="5">
    <source>
        <dbReference type="ARBA" id="ARBA00023316"/>
    </source>
</evidence>
<keyword evidence="5 6" id="KW-0961">Cell wall biogenesis/degradation</keyword>
<dbReference type="GO" id="GO:0018104">
    <property type="term" value="P:peptidoglycan-protein cross-linking"/>
    <property type="evidence" value="ECO:0007669"/>
    <property type="project" value="TreeGrafter"/>
</dbReference>
<feature type="active site" description="Nucleophile" evidence="6">
    <location>
        <position position="519"/>
    </location>
</feature>
<feature type="compositionally biased region" description="Basic and acidic residues" evidence="7">
    <location>
        <begin position="23"/>
        <end position="39"/>
    </location>
</feature>
<dbReference type="SUPFAM" id="SSF143985">
    <property type="entry name" value="L,D-transpeptidase pre-catalytic domain-like"/>
    <property type="match status" value="1"/>
</dbReference>
<dbReference type="InterPro" id="IPR005490">
    <property type="entry name" value="LD_TPept_cat_dom"/>
</dbReference>
<dbReference type="UniPathway" id="UPA00219"/>
<comment type="caution">
    <text evidence="10">The sequence shown here is derived from an EMBL/GenBank/DDBJ whole genome shotgun (WGS) entry which is preliminary data.</text>
</comment>
<dbReference type="EMBL" id="QSRJ01000011">
    <property type="protein sequence ID" value="RGL08220.1"/>
    <property type="molecule type" value="Genomic_DNA"/>
</dbReference>
<dbReference type="PANTHER" id="PTHR30582">
    <property type="entry name" value="L,D-TRANSPEPTIDASE"/>
    <property type="match status" value="1"/>
</dbReference>
<evidence type="ECO:0000313" key="11">
    <source>
        <dbReference type="Proteomes" id="UP000260943"/>
    </source>
</evidence>
<dbReference type="GO" id="GO:0016740">
    <property type="term" value="F:transferase activity"/>
    <property type="evidence" value="ECO:0007669"/>
    <property type="project" value="UniProtKB-KW"/>
</dbReference>
<dbReference type="Pfam" id="PF12229">
    <property type="entry name" value="PG_binding_4"/>
    <property type="match status" value="1"/>
</dbReference>
<protein>
    <submittedName>
        <fullName evidence="10">Murein L,D-transpeptidase</fullName>
    </submittedName>
</protein>
<comment type="pathway">
    <text evidence="1 6">Cell wall biogenesis; peptidoglycan biosynthesis.</text>
</comment>
<dbReference type="RefSeq" id="WP_117680073.1">
    <property type="nucleotide sequence ID" value="NZ_CAJJKC010000002.1"/>
</dbReference>
<dbReference type="GO" id="GO:0008360">
    <property type="term" value="P:regulation of cell shape"/>
    <property type="evidence" value="ECO:0007669"/>
    <property type="project" value="UniProtKB-UniRule"/>
</dbReference>
<keyword evidence="8" id="KW-0472">Membrane</keyword>
<feature type="transmembrane region" description="Helical" evidence="8">
    <location>
        <begin position="66"/>
        <end position="87"/>
    </location>
</feature>
<dbReference type="GO" id="GO:0071555">
    <property type="term" value="P:cell wall organization"/>
    <property type="evidence" value="ECO:0007669"/>
    <property type="project" value="UniProtKB-UniRule"/>
</dbReference>
<feature type="active site" description="Proton donor/acceptor" evidence="6">
    <location>
        <position position="495"/>
    </location>
</feature>
<name>A0A3E4QPU2_9ACTN</name>
<dbReference type="AlphaFoldDB" id="A0A3E4QPU2"/>
<keyword evidence="2" id="KW-0808">Transferase</keyword>
<feature type="domain" description="L,D-TPase catalytic" evidence="9">
    <location>
        <begin position="411"/>
        <end position="543"/>
    </location>
</feature>
<feature type="compositionally biased region" description="Polar residues" evidence="7">
    <location>
        <begin position="1"/>
        <end position="16"/>
    </location>
</feature>
<evidence type="ECO:0000256" key="8">
    <source>
        <dbReference type="SAM" id="Phobius"/>
    </source>
</evidence>
<dbReference type="GO" id="GO:0071972">
    <property type="term" value="F:peptidoglycan L,D-transpeptidase activity"/>
    <property type="evidence" value="ECO:0007669"/>
    <property type="project" value="TreeGrafter"/>
</dbReference>
<dbReference type="GO" id="GO:0005576">
    <property type="term" value="C:extracellular region"/>
    <property type="evidence" value="ECO:0007669"/>
    <property type="project" value="TreeGrafter"/>
</dbReference>
<evidence type="ECO:0000256" key="7">
    <source>
        <dbReference type="SAM" id="MobiDB-lite"/>
    </source>
</evidence>
<dbReference type="Pfam" id="PF03734">
    <property type="entry name" value="YkuD"/>
    <property type="match status" value="1"/>
</dbReference>
<evidence type="ECO:0000256" key="4">
    <source>
        <dbReference type="ARBA" id="ARBA00022984"/>
    </source>
</evidence>
<dbReference type="InterPro" id="IPR038054">
    <property type="entry name" value="LD_TPept-like_central_sf"/>
</dbReference>
<reference evidence="10 11" key="1">
    <citation type="submission" date="2018-08" db="EMBL/GenBank/DDBJ databases">
        <title>A genome reference for cultivated species of the human gut microbiota.</title>
        <authorList>
            <person name="Zou Y."/>
            <person name="Xue W."/>
            <person name="Luo G."/>
        </authorList>
    </citation>
    <scope>NUCLEOTIDE SEQUENCE [LARGE SCALE GENOMIC DNA]</scope>
    <source>
        <strain evidence="10 11">TF08-14</strain>
    </source>
</reference>
<dbReference type="Proteomes" id="UP000260943">
    <property type="component" value="Unassembled WGS sequence"/>
</dbReference>
<evidence type="ECO:0000256" key="1">
    <source>
        <dbReference type="ARBA" id="ARBA00004752"/>
    </source>
</evidence>
<feature type="compositionally biased region" description="Low complexity" evidence="7">
    <location>
        <begin position="170"/>
        <end position="183"/>
    </location>
</feature>
<dbReference type="SUPFAM" id="SSF141523">
    <property type="entry name" value="L,D-transpeptidase catalytic domain-like"/>
    <property type="match status" value="1"/>
</dbReference>
<evidence type="ECO:0000313" key="10">
    <source>
        <dbReference type="EMBL" id="RGL08220.1"/>
    </source>
</evidence>
<accession>A0A3E4QPU2</accession>
<dbReference type="InterPro" id="IPR038063">
    <property type="entry name" value="Transpep_catalytic_dom"/>
</dbReference>
<dbReference type="PROSITE" id="PS52029">
    <property type="entry name" value="LD_TPASE"/>
    <property type="match status" value="1"/>
</dbReference>
<keyword evidence="4 6" id="KW-0573">Peptidoglycan synthesis</keyword>